<sequence>MKRWGQVETRAPLFSKENLRRLIVPLMIEQLLTVTVGMADTMMVSAAGEAAISGVSLVDNINLLIINILSALTTGGAVVASQYLGQKDRRDACESAKQLLLTALLFSFAMAAVALIFNRGLLSLTFGSIDADVMENAVTYFWISALSYPFIALYNSCTALYRSMGNSKVSMYTSLLMNVINIGGNAYTVFVLHMGAAGVAVASLASRIVAAVIMLVLVHNSKNEIYVRHLHSIRPNFPVIKKILYIGIPNGFENGLFQLGKILVLSLVSSFGTTAIAANAVANNLSAICVLPGNAISLAMITVVGQCVGAMDYGQARTYTKRLVRMSTLYIAVVGALIVAALPLILNIYQLSPGTTRTASEIIIFYCICAAVMWSFSFVLPNTLRASNDVKFTMIVSVASMWTFRIGFSFVLGKFLHMGLFGVWVAMVIDWVCRITFFLLRFRGTKWQKFGRELSGEEQAMQSESSPSSS</sequence>
<evidence type="ECO:0000256" key="2">
    <source>
        <dbReference type="ARBA" id="ARBA00004651"/>
    </source>
</evidence>
<keyword evidence="5" id="KW-0813">Transport</keyword>
<feature type="transmembrane region" description="Helical" evidence="13">
    <location>
        <begin position="418"/>
        <end position="440"/>
    </location>
</feature>
<dbReference type="GO" id="GO:0005886">
    <property type="term" value="C:plasma membrane"/>
    <property type="evidence" value="ECO:0007669"/>
    <property type="project" value="UniProtKB-SubCell"/>
</dbReference>
<dbReference type="NCBIfam" id="TIGR00797">
    <property type="entry name" value="matE"/>
    <property type="match status" value="1"/>
</dbReference>
<evidence type="ECO:0000256" key="4">
    <source>
        <dbReference type="ARBA" id="ARBA00020268"/>
    </source>
</evidence>
<keyword evidence="9 13" id="KW-1133">Transmembrane helix</keyword>
<feature type="transmembrane region" description="Helical" evidence="13">
    <location>
        <begin position="196"/>
        <end position="218"/>
    </location>
</feature>
<evidence type="ECO:0000256" key="7">
    <source>
        <dbReference type="ARBA" id="ARBA00022475"/>
    </source>
</evidence>
<feature type="transmembrane region" description="Helical" evidence="13">
    <location>
        <begin position="362"/>
        <end position="380"/>
    </location>
</feature>
<dbReference type="Pfam" id="PF01554">
    <property type="entry name" value="MatE"/>
    <property type="match status" value="2"/>
</dbReference>
<feature type="transmembrane region" description="Helical" evidence="13">
    <location>
        <begin position="169"/>
        <end position="190"/>
    </location>
</feature>
<keyword evidence="11 13" id="KW-0472">Membrane</keyword>
<dbReference type="GO" id="GO:0015297">
    <property type="term" value="F:antiporter activity"/>
    <property type="evidence" value="ECO:0007669"/>
    <property type="project" value="UniProtKB-KW"/>
</dbReference>
<protein>
    <recommendedName>
        <fullName evidence="4">Probable multidrug resistance protein NorM</fullName>
    </recommendedName>
    <alternativeName>
        <fullName evidence="12">Multidrug-efflux transporter</fullName>
    </alternativeName>
</protein>
<gene>
    <name evidence="14" type="ORF">H8693_06715</name>
</gene>
<dbReference type="CDD" id="cd13137">
    <property type="entry name" value="MATE_NorM_like"/>
    <property type="match status" value="1"/>
</dbReference>
<reference evidence="14" key="1">
    <citation type="submission" date="2020-08" db="EMBL/GenBank/DDBJ databases">
        <title>Genome public.</title>
        <authorList>
            <person name="Liu C."/>
            <person name="Sun Q."/>
        </authorList>
    </citation>
    <scope>NUCLEOTIDE SEQUENCE</scope>
    <source>
        <strain evidence="14">NSJ-63</strain>
    </source>
</reference>
<evidence type="ECO:0000256" key="11">
    <source>
        <dbReference type="ARBA" id="ARBA00023136"/>
    </source>
</evidence>
<dbReference type="EMBL" id="JACRSS010000003">
    <property type="protein sequence ID" value="MBC8538624.1"/>
    <property type="molecule type" value="Genomic_DNA"/>
</dbReference>
<dbReference type="RefSeq" id="WP_249280354.1">
    <property type="nucleotide sequence ID" value="NZ_JACRSS010000003.1"/>
</dbReference>
<feature type="transmembrane region" description="Helical" evidence="13">
    <location>
        <begin position="137"/>
        <end position="157"/>
    </location>
</feature>
<feature type="transmembrane region" description="Helical" evidence="13">
    <location>
        <begin position="329"/>
        <end position="350"/>
    </location>
</feature>
<evidence type="ECO:0000256" key="3">
    <source>
        <dbReference type="ARBA" id="ARBA00010199"/>
    </source>
</evidence>
<feature type="transmembrane region" description="Helical" evidence="13">
    <location>
        <begin position="262"/>
        <end position="279"/>
    </location>
</feature>
<evidence type="ECO:0000256" key="6">
    <source>
        <dbReference type="ARBA" id="ARBA00022449"/>
    </source>
</evidence>
<dbReference type="PIRSF" id="PIRSF006603">
    <property type="entry name" value="DinF"/>
    <property type="match status" value="1"/>
</dbReference>
<dbReference type="InterPro" id="IPR050222">
    <property type="entry name" value="MATE_MdtK"/>
</dbReference>
<feature type="transmembrane region" description="Helical" evidence="13">
    <location>
        <begin position="21"/>
        <end position="44"/>
    </location>
</feature>
<dbReference type="InterPro" id="IPR002528">
    <property type="entry name" value="MATE_fam"/>
</dbReference>
<keyword evidence="8 13" id="KW-0812">Transmembrane</keyword>
<feature type="transmembrane region" description="Helical" evidence="13">
    <location>
        <begin position="64"/>
        <end position="84"/>
    </location>
</feature>
<feature type="transmembrane region" description="Helical" evidence="13">
    <location>
        <begin position="285"/>
        <end position="308"/>
    </location>
</feature>
<evidence type="ECO:0000256" key="12">
    <source>
        <dbReference type="ARBA" id="ARBA00031636"/>
    </source>
</evidence>
<dbReference type="InterPro" id="IPR048279">
    <property type="entry name" value="MdtK-like"/>
</dbReference>
<keyword evidence="7" id="KW-1003">Cell membrane</keyword>
<comment type="caution">
    <text evidence="14">The sequence shown here is derived from an EMBL/GenBank/DDBJ whole genome shotgun (WGS) entry which is preliminary data.</text>
</comment>
<evidence type="ECO:0000256" key="1">
    <source>
        <dbReference type="ARBA" id="ARBA00003408"/>
    </source>
</evidence>
<dbReference type="PANTHER" id="PTHR43298">
    <property type="entry name" value="MULTIDRUG RESISTANCE PROTEIN NORM-RELATED"/>
    <property type="match status" value="1"/>
</dbReference>
<feature type="transmembrane region" description="Helical" evidence="13">
    <location>
        <begin position="96"/>
        <end position="117"/>
    </location>
</feature>
<organism evidence="14 15">
    <name type="scientific">Guopingia tenuis</name>
    <dbReference type="NCBI Taxonomy" id="2763656"/>
    <lineage>
        <taxon>Bacteria</taxon>
        <taxon>Bacillati</taxon>
        <taxon>Bacillota</taxon>
        <taxon>Clostridia</taxon>
        <taxon>Christensenellales</taxon>
        <taxon>Christensenellaceae</taxon>
        <taxon>Guopingia</taxon>
    </lineage>
</organism>
<keyword evidence="6" id="KW-0050">Antiport</keyword>
<evidence type="ECO:0000256" key="5">
    <source>
        <dbReference type="ARBA" id="ARBA00022448"/>
    </source>
</evidence>
<name>A0A926HW40_9FIRM</name>
<accession>A0A926HW40</accession>
<evidence type="ECO:0000256" key="13">
    <source>
        <dbReference type="SAM" id="Phobius"/>
    </source>
</evidence>
<evidence type="ECO:0000313" key="14">
    <source>
        <dbReference type="EMBL" id="MBC8538624.1"/>
    </source>
</evidence>
<comment type="subcellular location">
    <subcellularLocation>
        <location evidence="2">Cell membrane</location>
        <topology evidence="2">Multi-pass membrane protein</topology>
    </subcellularLocation>
</comment>
<dbReference type="GO" id="GO:0042910">
    <property type="term" value="F:xenobiotic transmembrane transporter activity"/>
    <property type="evidence" value="ECO:0007669"/>
    <property type="project" value="InterPro"/>
</dbReference>
<evidence type="ECO:0000256" key="10">
    <source>
        <dbReference type="ARBA" id="ARBA00023065"/>
    </source>
</evidence>
<comment type="function">
    <text evidence="1">Multidrug efflux pump.</text>
</comment>
<feature type="transmembrane region" description="Helical" evidence="13">
    <location>
        <begin position="392"/>
        <end position="412"/>
    </location>
</feature>
<evidence type="ECO:0000256" key="8">
    <source>
        <dbReference type="ARBA" id="ARBA00022692"/>
    </source>
</evidence>
<proteinExistence type="inferred from homology"/>
<keyword evidence="15" id="KW-1185">Reference proteome</keyword>
<comment type="similarity">
    <text evidence="3">Belongs to the multi antimicrobial extrusion (MATE) (TC 2.A.66.1) family.</text>
</comment>
<dbReference type="PANTHER" id="PTHR43298:SF2">
    <property type="entry name" value="FMN_FAD EXPORTER YEEO-RELATED"/>
    <property type="match status" value="1"/>
</dbReference>
<keyword evidence="10" id="KW-0406">Ion transport</keyword>
<dbReference type="AlphaFoldDB" id="A0A926HW40"/>
<dbReference type="GO" id="GO:0006811">
    <property type="term" value="P:monoatomic ion transport"/>
    <property type="evidence" value="ECO:0007669"/>
    <property type="project" value="UniProtKB-KW"/>
</dbReference>
<dbReference type="Proteomes" id="UP000617951">
    <property type="component" value="Unassembled WGS sequence"/>
</dbReference>
<evidence type="ECO:0000313" key="15">
    <source>
        <dbReference type="Proteomes" id="UP000617951"/>
    </source>
</evidence>
<evidence type="ECO:0000256" key="9">
    <source>
        <dbReference type="ARBA" id="ARBA00022989"/>
    </source>
</evidence>